<dbReference type="Gene3D" id="3.40.640.10">
    <property type="entry name" value="Type I PLP-dependent aspartate aminotransferase-like (Major domain)"/>
    <property type="match status" value="1"/>
</dbReference>
<evidence type="ECO:0000256" key="6">
    <source>
        <dbReference type="ARBA" id="ARBA00022898"/>
    </source>
</evidence>
<dbReference type="InterPro" id="IPR015422">
    <property type="entry name" value="PyrdxlP-dep_Trfase_small"/>
</dbReference>
<dbReference type="PANTHER" id="PTHR11879:SF55">
    <property type="entry name" value="GLUTAMATE OXALOACETATE TRANSAMINASE 1, ISOFORM B"/>
    <property type="match status" value="1"/>
</dbReference>
<keyword evidence="6" id="KW-0663">Pyridoxal phosphate</keyword>
<dbReference type="Proteomes" id="UP000190744">
    <property type="component" value="Unassembled WGS sequence"/>
</dbReference>
<gene>
    <name evidence="8" type="ORF">PEBR_30642</name>
</gene>
<dbReference type="EMBL" id="LJBN01000182">
    <property type="protein sequence ID" value="OOQ84366.1"/>
    <property type="molecule type" value="Genomic_DNA"/>
</dbReference>
<dbReference type="PANTHER" id="PTHR11879">
    <property type="entry name" value="ASPARTATE AMINOTRANSFERASE"/>
    <property type="match status" value="1"/>
</dbReference>
<comment type="similarity">
    <text evidence="2">Belongs to the class-I pyridoxal-phosphate-dependent aminotransferase family.</text>
</comment>
<comment type="subunit">
    <text evidence="3">Homodimer.</text>
</comment>
<dbReference type="GO" id="GO:0030170">
    <property type="term" value="F:pyridoxal phosphate binding"/>
    <property type="evidence" value="ECO:0007669"/>
    <property type="project" value="InterPro"/>
</dbReference>
<dbReference type="InterPro" id="IPR015424">
    <property type="entry name" value="PyrdxlP-dep_Trfase"/>
</dbReference>
<dbReference type="GO" id="GO:0005829">
    <property type="term" value="C:cytosol"/>
    <property type="evidence" value="ECO:0007669"/>
    <property type="project" value="TreeGrafter"/>
</dbReference>
<dbReference type="Gene3D" id="3.90.1150.10">
    <property type="entry name" value="Aspartate Aminotransferase, domain 1"/>
    <property type="match status" value="1"/>
</dbReference>
<dbReference type="GO" id="GO:0006532">
    <property type="term" value="P:aspartate biosynthetic process"/>
    <property type="evidence" value="ECO:0007669"/>
    <property type="project" value="TreeGrafter"/>
</dbReference>
<dbReference type="PRINTS" id="PR00799">
    <property type="entry name" value="TRANSAMINASE"/>
</dbReference>
<evidence type="ECO:0000256" key="3">
    <source>
        <dbReference type="ARBA" id="ARBA00011738"/>
    </source>
</evidence>
<feature type="domain" description="Aminotransferase class I/classII large" evidence="7">
    <location>
        <begin position="14"/>
        <end position="70"/>
    </location>
</feature>
<evidence type="ECO:0000313" key="9">
    <source>
        <dbReference type="Proteomes" id="UP000190744"/>
    </source>
</evidence>
<evidence type="ECO:0000256" key="1">
    <source>
        <dbReference type="ARBA" id="ARBA00001933"/>
    </source>
</evidence>
<evidence type="ECO:0000256" key="4">
    <source>
        <dbReference type="ARBA" id="ARBA00022576"/>
    </source>
</evidence>
<dbReference type="GO" id="GO:0004069">
    <property type="term" value="F:L-aspartate:2-oxoglutarate aminotransferase activity"/>
    <property type="evidence" value="ECO:0007669"/>
    <property type="project" value="TreeGrafter"/>
</dbReference>
<accession>A0A1S9RG84</accession>
<dbReference type="Pfam" id="PF00155">
    <property type="entry name" value="Aminotran_1_2"/>
    <property type="match status" value="1"/>
</dbReference>
<dbReference type="InterPro" id="IPR004839">
    <property type="entry name" value="Aminotransferase_I/II_large"/>
</dbReference>
<organism evidence="8 9">
    <name type="scientific">Penicillium brasilianum</name>
    <dbReference type="NCBI Taxonomy" id="104259"/>
    <lineage>
        <taxon>Eukaryota</taxon>
        <taxon>Fungi</taxon>
        <taxon>Dikarya</taxon>
        <taxon>Ascomycota</taxon>
        <taxon>Pezizomycotina</taxon>
        <taxon>Eurotiomycetes</taxon>
        <taxon>Eurotiomycetidae</taxon>
        <taxon>Eurotiales</taxon>
        <taxon>Aspergillaceae</taxon>
        <taxon>Penicillium</taxon>
    </lineage>
</organism>
<comment type="cofactor">
    <cofactor evidence="1">
        <name>pyridoxal 5'-phosphate</name>
        <dbReference type="ChEBI" id="CHEBI:597326"/>
    </cofactor>
</comment>
<name>A0A1S9RG84_PENBI</name>
<evidence type="ECO:0000259" key="7">
    <source>
        <dbReference type="Pfam" id="PF00155"/>
    </source>
</evidence>
<dbReference type="AlphaFoldDB" id="A0A1S9RG84"/>
<keyword evidence="5" id="KW-0808">Transferase</keyword>
<proteinExistence type="inferred from homology"/>
<evidence type="ECO:0000256" key="5">
    <source>
        <dbReference type="ARBA" id="ARBA00022679"/>
    </source>
</evidence>
<reference evidence="9" key="1">
    <citation type="submission" date="2015-09" db="EMBL/GenBank/DDBJ databases">
        <authorList>
            <person name="Fill T.P."/>
            <person name="Baretta J.F."/>
            <person name="de Almeida L.G."/>
            <person name="Rocha M."/>
            <person name="de Souza D.H."/>
            <person name="Malavazi I."/>
            <person name="Cerdeira L.T."/>
            <person name="Hong H."/>
            <person name="Samborskyy M."/>
            <person name="de Vasconcelos A.T."/>
            <person name="Leadlay P."/>
            <person name="Rodrigues-Filho E."/>
        </authorList>
    </citation>
    <scope>NUCLEOTIDE SEQUENCE [LARGE SCALE GENOMIC DNA]</scope>
    <source>
        <strain evidence="9">LaBioMMi 136</strain>
    </source>
</reference>
<sequence>MGSSTFDLEYGCIEVAALESSVEEKDVVILHANAHNLTGHHPAQEQWKKIAEGVGRKKLFLVFDCAYQGLRIRGYRCRCMGNPILLLYVVYGTPLSIPPEGAKAHLVQAVRAESSGPSVFGARIVQTGLDDTELYLKWQKDARMMAFRIKRVRALISPNWKAWCSGRLESY</sequence>
<dbReference type="InterPro" id="IPR000796">
    <property type="entry name" value="Asp_trans"/>
</dbReference>
<comment type="caution">
    <text evidence="8">The sequence shown here is derived from an EMBL/GenBank/DDBJ whole genome shotgun (WGS) entry which is preliminary data.</text>
</comment>
<protein>
    <recommendedName>
        <fullName evidence="7">Aminotransferase class I/classII large domain-containing protein</fullName>
    </recommendedName>
</protein>
<dbReference type="InterPro" id="IPR015421">
    <property type="entry name" value="PyrdxlP-dep_Trfase_major"/>
</dbReference>
<keyword evidence="4" id="KW-0032">Aminotransferase</keyword>
<evidence type="ECO:0000313" key="8">
    <source>
        <dbReference type="EMBL" id="OOQ84366.1"/>
    </source>
</evidence>
<dbReference type="SUPFAM" id="SSF53383">
    <property type="entry name" value="PLP-dependent transferases"/>
    <property type="match status" value="1"/>
</dbReference>
<evidence type="ECO:0000256" key="2">
    <source>
        <dbReference type="ARBA" id="ARBA00007441"/>
    </source>
</evidence>